<feature type="compositionally biased region" description="Polar residues" evidence="1">
    <location>
        <begin position="383"/>
        <end position="398"/>
    </location>
</feature>
<comment type="caution">
    <text evidence="3">The sequence shown here is derived from an EMBL/GenBank/DDBJ whole genome shotgun (WGS) entry which is preliminary data.</text>
</comment>
<protein>
    <recommendedName>
        <fullName evidence="5">DUF2066 domain-containing protein</fullName>
    </recommendedName>
</protein>
<dbReference type="STRING" id="265726.KY46_15765"/>
<feature type="signal peptide" evidence="2">
    <location>
        <begin position="1"/>
        <end position="18"/>
    </location>
</feature>
<organism evidence="3 4">
    <name type="scientific">Photobacterium halotolerans</name>
    <dbReference type="NCBI Taxonomy" id="265726"/>
    <lineage>
        <taxon>Bacteria</taxon>
        <taxon>Pseudomonadati</taxon>
        <taxon>Pseudomonadota</taxon>
        <taxon>Gammaproteobacteria</taxon>
        <taxon>Vibrionales</taxon>
        <taxon>Vibrionaceae</taxon>
        <taxon>Photobacterium</taxon>
    </lineage>
</organism>
<gene>
    <name evidence="3" type="ORF">KY46_15765</name>
</gene>
<evidence type="ECO:0000256" key="2">
    <source>
        <dbReference type="SAM" id="SignalP"/>
    </source>
</evidence>
<evidence type="ECO:0008006" key="5">
    <source>
        <dbReference type="Google" id="ProtNLM"/>
    </source>
</evidence>
<dbReference type="Proteomes" id="UP000033633">
    <property type="component" value="Unassembled WGS sequence"/>
</dbReference>
<dbReference type="OrthoDB" id="6195299at2"/>
<dbReference type="Pfam" id="PF09839">
    <property type="entry name" value="DUF2066"/>
    <property type="match status" value="1"/>
</dbReference>
<keyword evidence="4" id="KW-1185">Reference proteome</keyword>
<dbReference type="RefSeq" id="WP_046221572.1">
    <property type="nucleotide sequence ID" value="NZ_JWYV01000014.1"/>
</dbReference>
<dbReference type="AlphaFoldDB" id="A0A0F5VC28"/>
<evidence type="ECO:0000313" key="3">
    <source>
        <dbReference type="EMBL" id="KKC99029.1"/>
    </source>
</evidence>
<proteinExistence type="predicted"/>
<sequence length="398" mass="43069">MWRVAFFLVALMTMPLQAATVNTLYQAQVPLPDSDRQTEQTARVAALQQVLVKVSGQRDIAGNEVIQKALENSSAYVSQLGYGNEQGQPVLEISFDSEKIRTLLTQANATFWSEQRPTVLVWLVEEANRDRAIVWDQTGNRLQGQLNQAAAQRGIPFLLPIGDFQDVTAISVPDLWGGFSQPIANASTRYQPDAVLIARVQRGSGSMQVAWQLFPGSPAAMLDGDSAPVEGRHSGDGAAALTAMMDQVADNLAARYAVQLGGVADGGFAIDVANVRRVEDFFQLEKLLKDLSSVASVNASHLQGDKVRFAIRLLSNEQAFARELSMEPKIQAQPVSSLVRDVTFEQHSAGEITSASQEGMIVPTSREGSASEPLPQLDVSAPQGATSNVGQYYWNPNA</sequence>
<name>A0A0F5VC28_9GAMM</name>
<dbReference type="InterPro" id="IPR018642">
    <property type="entry name" value="DUF2066"/>
</dbReference>
<evidence type="ECO:0000313" key="4">
    <source>
        <dbReference type="Proteomes" id="UP000033633"/>
    </source>
</evidence>
<feature type="chain" id="PRO_5002496642" description="DUF2066 domain-containing protein" evidence="2">
    <location>
        <begin position="19"/>
        <end position="398"/>
    </location>
</feature>
<evidence type="ECO:0000256" key="1">
    <source>
        <dbReference type="SAM" id="MobiDB-lite"/>
    </source>
</evidence>
<keyword evidence="2" id="KW-0732">Signal</keyword>
<dbReference type="EMBL" id="JWYV01000014">
    <property type="protein sequence ID" value="KKC99029.1"/>
    <property type="molecule type" value="Genomic_DNA"/>
</dbReference>
<feature type="region of interest" description="Disordered" evidence="1">
    <location>
        <begin position="353"/>
        <end position="398"/>
    </location>
</feature>
<reference evidence="3 4" key="1">
    <citation type="submission" date="2014-12" db="EMBL/GenBank/DDBJ databases">
        <title>Mercury Reductase activity and rhizosphere competence traits in the genome of root associated Photobacterium halotolerans MELD1.</title>
        <authorList>
            <person name="Mathew D.C."/>
            <person name="Huang C.-C."/>
        </authorList>
    </citation>
    <scope>NUCLEOTIDE SEQUENCE [LARGE SCALE GENOMIC DNA]</scope>
    <source>
        <strain evidence="3 4">MELD1</strain>
    </source>
</reference>
<dbReference type="PATRIC" id="fig|265726.11.peg.1402"/>
<accession>A0A0F5VC28</accession>